<reference evidence="2 3" key="1">
    <citation type="journal article" date="2015" name="Antonie Van Leeuwenhoek">
        <title>Prauserella endophytica sp. nov., an endophytic actinobacterium isolated from Tamarix taklamakanensis.</title>
        <authorList>
            <person name="Liu J.M."/>
            <person name="Habden X."/>
            <person name="Guo L."/>
            <person name="Tuo L."/>
            <person name="Jiang Z.K."/>
            <person name="Liu S.W."/>
            <person name="Liu X.F."/>
            <person name="Chen L."/>
            <person name="Li R.F."/>
            <person name="Zhang Y.Q."/>
            <person name="Sun C.H."/>
        </authorList>
    </citation>
    <scope>NUCLEOTIDE SEQUENCE [LARGE SCALE GENOMIC DNA]</scope>
    <source>
        <strain evidence="2 3">CGMCC 4.7182</strain>
    </source>
</reference>
<feature type="transmembrane region" description="Helical" evidence="1">
    <location>
        <begin position="161"/>
        <end position="178"/>
    </location>
</feature>
<feature type="transmembrane region" description="Helical" evidence="1">
    <location>
        <begin position="129"/>
        <end position="149"/>
    </location>
</feature>
<feature type="transmembrane region" description="Helical" evidence="1">
    <location>
        <begin position="104"/>
        <end position="123"/>
    </location>
</feature>
<organism evidence="2 3">
    <name type="scientific">Prauserella endophytica</name>
    <dbReference type="NCBI Taxonomy" id="1592324"/>
    <lineage>
        <taxon>Bacteria</taxon>
        <taxon>Bacillati</taxon>
        <taxon>Actinomycetota</taxon>
        <taxon>Actinomycetes</taxon>
        <taxon>Pseudonocardiales</taxon>
        <taxon>Pseudonocardiaceae</taxon>
        <taxon>Prauserella</taxon>
        <taxon>Prauserella coralliicola group</taxon>
    </lineage>
</organism>
<dbReference type="EMBL" id="SWMS01000009">
    <property type="protein sequence ID" value="TKG70035.1"/>
    <property type="molecule type" value="Genomic_DNA"/>
</dbReference>
<proteinExistence type="predicted"/>
<accession>A0ABY2S3C2</accession>
<feature type="transmembrane region" description="Helical" evidence="1">
    <location>
        <begin position="190"/>
        <end position="209"/>
    </location>
</feature>
<name>A0ABY2S3C2_9PSEU</name>
<protein>
    <recommendedName>
        <fullName evidence="4">Ceramidase</fullName>
    </recommendedName>
</protein>
<evidence type="ECO:0008006" key="4">
    <source>
        <dbReference type="Google" id="ProtNLM"/>
    </source>
</evidence>
<feature type="transmembrane region" description="Helical" evidence="1">
    <location>
        <begin position="79"/>
        <end position="97"/>
    </location>
</feature>
<evidence type="ECO:0000313" key="2">
    <source>
        <dbReference type="EMBL" id="TKG70035.1"/>
    </source>
</evidence>
<keyword evidence="1" id="KW-0472">Membrane</keyword>
<gene>
    <name evidence="2" type="ORF">FCN18_18210</name>
</gene>
<keyword evidence="1" id="KW-1133">Transmembrane helix</keyword>
<keyword evidence="3" id="KW-1185">Reference proteome</keyword>
<feature type="transmembrane region" description="Helical" evidence="1">
    <location>
        <begin position="51"/>
        <end position="73"/>
    </location>
</feature>
<sequence>MDWGAYVDGYCERLGPGLWGEPLNTVSNLAFLAAAVAVWRQARGATGPRVLAVLLGLIFLASTAFHALATRWAGAADTFFILVFVLAYTVVFTHVFLGVRWARAWLAAPVFLALTVVVTAALAPLDFDGASYVAPLLGLFGLAALLATARSRRVRRYWPRFALTGGLFGVSLSLRSADHSVCGGFPPGTHFLWHLLNAVVLYVVSLAALREWAPRPLPSRAQ</sequence>
<comment type="caution">
    <text evidence="2">The sequence shown here is derived from an EMBL/GenBank/DDBJ whole genome shotgun (WGS) entry which is preliminary data.</text>
</comment>
<dbReference type="Proteomes" id="UP000309992">
    <property type="component" value="Unassembled WGS sequence"/>
</dbReference>
<keyword evidence="1" id="KW-0812">Transmembrane</keyword>
<feature type="transmembrane region" description="Helical" evidence="1">
    <location>
        <begin position="22"/>
        <end position="39"/>
    </location>
</feature>
<dbReference type="RefSeq" id="WP_137095679.1">
    <property type="nucleotide sequence ID" value="NZ_SWMS01000009.1"/>
</dbReference>
<evidence type="ECO:0000313" key="3">
    <source>
        <dbReference type="Proteomes" id="UP000309992"/>
    </source>
</evidence>
<evidence type="ECO:0000256" key="1">
    <source>
        <dbReference type="SAM" id="Phobius"/>
    </source>
</evidence>